<proteinExistence type="predicted"/>
<keyword evidence="3" id="KW-1185">Reference proteome</keyword>
<dbReference type="EMBL" id="FNKD01000003">
    <property type="protein sequence ID" value="SDQ76866.1"/>
    <property type="molecule type" value="Genomic_DNA"/>
</dbReference>
<dbReference type="RefSeq" id="WP_092493281.1">
    <property type="nucleotide sequence ID" value="NZ_FNKD01000003.1"/>
</dbReference>
<dbReference type="PROSITE" id="PS50965">
    <property type="entry name" value="NERD"/>
    <property type="match status" value="1"/>
</dbReference>
<dbReference type="Pfam" id="PF08378">
    <property type="entry name" value="NERD"/>
    <property type="match status" value="1"/>
</dbReference>
<dbReference type="STRING" id="553311.SAMN05216231_2455"/>
<evidence type="ECO:0000313" key="3">
    <source>
        <dbReference type="Proteomes" id="UP000199444"/>
    </source>
</evidence>
<feature type="domain" description="NERD" evidence="1">
    <location>
        <begin position="41"/>
        <end position="160"/>
    </location>
</feature>
<protein>
    <submittedName>
        <fullName evidence="2">Nuclease-related domain-containing protein</fullName>
    </submittedName>
</protein>
<evidence type="ECO:0000313" key="2">
    <source>
        <dbReference type="EMBL" id="SDQ76866.1"/>
    </source>
</evidence>
<evidence type="ECO:0000259" key="1">
    <source>
        <dbReference type="PROSITE" id="PS50965"/>
    </source>
</evidence>
<gene>
    <name evidence="2" type="ORF">SAMN05216231_2455</name>
</gene>
<dbReference type="Proteomes" id="UP000199444">
    <property type="component" value="Unassembled WGS sequence"/>
</dbReference>
<accession>A0A1H1DLV6</accession>
<organism evidence="2 3">
    <name type="scientific">Virgibacillus salinus</name>
    <dbReference type="NCBI Taxonomy" id="553311"/>
    <lineage>
        <taxon>Bacteria</taxon>
        <taxon>Bacillati</taxon>
        <taxon>Bacillota</taxon>
        <taxon>Bacilli</taxon>
        <taxon>Bacillales</taxon>
        <taxon>Bacillaceae</taxon>
        <taxon>Virgibacillus</taxon>
    </lineage>
</organism>
<sequence length="324" mass="38196">MFVKPFKVPKHILQAEALAKRTPLLHPSKEKIRAKAKNLRTGYRGEQSLDFLLSFLPEQEFLIFHYIRIPDKQGHFQIDILLLSLKFFLIIEVKNIYDNMHFDGMGQAIRYKNDEIEVFTNPLDQVNLQHRRFLEWLRKHDFPPIPIEKIVVYSQDDTFLKNIINDQIISEIVMHKEKVLQKIEKLSDTHRTSCFDEDQLMELSFRLLEEHEPEEYEGMKRNNISSEELVKGVFCPECGTVPMKCKAGKWRCISCDAVSRNAYLQELADYALLIREYINNREAREFLQIESGSITRKLLQKEDFEKVGKGSGMRYKINVEKLLE</sequence>
<dbReference type="AlphaFoldDB" id="A0A1H1DLV6"/>
<reference evidence="2 3" key="1">
    <citation type="submission" date="2016-10" db="EMBL/GenBank/DDBJ databases">
        <authorList>
            <person name="de Groot N.N."/>
        </authorList>
    </citation>
    <scope>NUCLEOTIDE SEQUENCE [LARGE SCALE GENOMIC DNA]</scope>
    <source>
        <strain evidence="2 3">CGMCC 1.10449</strain>
    </source>
</reference>
<name>A0A1H1DLV6_9BACI</name>
<dbReference type="InterPro" id="IPR011528">
    <property type="entry name" value="NERD"/>
</dbReference>